<evidence type="ECO:0000256" key="2">
    <source>
        <dbReference type="ARBA" id="ARBA00005417"/>
    </source>
</evidence>
<feature type="transmembrane region" description="Helical" evidence="6">
    <location>
        <begin position="194"/>
        <end position="217"/>
    </location>
</feature>
<keyword evidence="5 6" id="KW-0472">Membrane</keyword>
<evidence type="ECO:0000313" key="9">
    <source>
        <dbReference type="Proteomes" id="UP000012984"/>
    </source>
</evidence>
<dbReference type="OrthoDB" id="403954at2"/>
<dbReference type="EMBL" id="CP004357">
    <property type="protein sequence ID" value="AGJ90837.1"/>
    <property type="molecule type" value="Genomic_DNA"/>
</dbReference>
<evidence type="ECO:0000313" key="8">
    <source>
        <dbReference type="EMBL" id="AGJ90837.1"/>
    </source>
</evidence>
<feature type="transmembrane region" description="Helical" evidence="6">
    <location>
        <begin position="352"/>
        <end position="372"/>
    </location>
</feature>
<dbReference type="AlphaFoldDB" id="M9WCH2"/>
<comment type="similarity">
    <text evidence="2">Belongs to the ABC transporter superfamily.</text>
</comment>
<name>M9WCH2_9MOLU</name>
<keyword evidence="4 6" id="KW-1133">Transmembrane helix</keyword>
<keyword evidence="9" id="KW-1185">Reference proteome</keyword>
<sequence length="610" mass="72600">MIFIKLVKQTQYNDCSLACLSMIINYYYDQNYDVDRMKLENNYDDEMLSFFDISNLSSRYFLKSSAFQVEQDLEQINQKIYLAQIVNEQGLLHFVVVQKTKDLLIVYDPSKTKKQKLTYQQFYKNFTGYVLTFQANKKQFQANFNHIKSIFTNFNWYYLLYILISLFSVLLVVLEMRFLYLYSLSIANPTNSVYLYFYFLFIFLINIFLNEVLKVILNHLYKTNKQKKTQIFYSYLVENNTVLDLVNCYSEIKFLASYQTIYFLNFLASLISSTVILAVIFYINKLIFFVMLIFDVIWLAISFIFKSISNKRSLDQNQEAKLVSSLFNKELLYQKAMIDQLINQLDDNKTDLLNLCFLLIEKLSLLVVYFVSWKLLKFNYLEFSLLLIVILFKSLHTGDLKKIVSFMQNYAKYQQLVVKFQNYHQEIKYYQFETIDSFSLKDLLNNQQLTFDQKINFISKDYDLNLLTKQTKQLDHILIYINEINIKNISKLMIKQHITNLDHLTISYATIFQNIVLETNKTNIFTNQVIANLLNKYQIDLTMLVSQNLVSKKVQEIIKLLRIFYLNSKYILLKDDFEIISKSDVLKVLQLFNDYNSNSLLITTFNYTKV</sequence>
<evidence type="ECO:0000256" key="1">
    <source>
        <dbReference type="ARBA" id="ARBA00004651"/>
    </source>
</evidence>
<evidence type="ECO:0000256" key="6">
    <source>
        <dbReference type="SAM" id="Phobius"/>
    </source>
</evidence>
<dbReference type="GO" id="GO:0005886">
    <property type="term" value="C:plasma membrane"/>
    <property type="evidence" value="ECO:0007669"/>
    <property type="project" value="UniProtKB-SubCell"/>
</dbReference>
<dbReference type="RefSeq" id="WP_015587432.1">
    <property type="nucleotide sequence ID" value="NC_021083.1"/>
</dbReference>
<evidence type="ECO:0000256" key="5">
    <source>
        <dbReference type="ARBA" id="ARBA00023136"/>
    </source>
</evidence>
<comment type="subcellular location">
    <subcellularLocation>
        <location evidence="1">Cell membrane</location>
        <topology evidence="1">Multi-pass membrane protein</topology>
    </subcellularLocation>
</comment>
<dbReference type="HOGENOM" id="CLU_447472_0_0_14"/>
<dbReference type="KEGG" id="mput:MPUT9231_4270"/>
<dbReference type="GO" id="GO:0006508">
    <property type="term" value="P:proteolysis"/>
    <property type="evidence" value="ECO:0007669"/>
    <property type="project" value="InterPro"/>
</dbReference>
<keyword evidence="8" id="KW-0067">ATP-binding</keyword>
<dbReference type="eggNOG" id="COG3271">
    <property type="taxonomic scope" value="Bacteria"/>
</dbReference>
<feature type="transmembrane region" description="Helical" evidence="6">
    <location>
        <begin position="286"/>
        <end position="305"/>
    </location>
</feature>
<dbReference type="PATRIC" id="fig|1292033.3.peg.415"/>
<dbReference type="Proteomes" id="UP000012984">
    <property type="component" value="Chromosome"/>
</dbReference>
<evidence type="ECO:0000256" key="4">
    <source>
        <dbReference type="ARBA" id="ARBA00022989"/>
    </source>
</evidence>
<dbReference type="PROSITE" id="PS50990">
    <property type="entry name" value="PEPTIDASE_C39"/>
    <property type="match status" value="1"/>
</dbReference>
<gene>
    <name evidence="8" type="ORF">MPUT9231_4270</name>
</gene>
<dbReference type="Gene3D" id="3.90.70.10">
    <property type="entry name" value="Cysteine proteinases"/>
    <property type="match status" value="1"/>
</dbReference>
<reference evidence="8 9" key="1">
    <citation type="journal article" date="2013" name="Genome Announc.">
        <title>Complete Genome Sequence of Mycoplasma putrefaciens Strain 9231, One of the Agents of Contagious Agalactia in Goats.</title>
        <authorList>
            <person name="Dupuy V."/>
            <person name="Sirand-Pugnet P."/>
            <person name="Baranowski E."/>
            <person name="Barre A."/>
            <person name="Breton M."/>
            <person name="Couture C."/>
            <person name="Dordet-Frisoni E."/>
            <person name="Gaurivaud P."/>
            <person name="Jacob D."/>
            <person name="Lemaitre C."/>
            <person name="Manso-Silvan L."/>
            <person name="Nikolski M."/>
            <person name="Nouvel L.X."/>
            <person name="Poumarat F."/>
            <person name="Tardy F."/>
            <person name="Thebault P."/>
            <person name="Theil S."/>
            <person name="Citti C."/>
            <person name="Blanchard A."/>
            <person name="Thiaucourt F."/>
        </authorList>
    </citation>
    <scope>NUCLEOTIDE SEQUENCE [LARGE SCALE GENOMIC DNA]</scope>
    <source>
        <strain evidence="8">Mput9231</strain>
    </source>
</reference>
<dbReference type="InterPro" id="IPR005074">
    <property type="entry name" value="Peptidase_C39"/>
</dbReference>
<dbReference type="GO" id="GO:0008233">
    <property type="term" value="F:peptidase activity"/>
    <property type="evidence" value="ECO:0007669"/>
    <property type="project" value="InterPro"/>
</dbReference>
<feature type="transmembrane region" description="Helical" evidence="6">
    <location>
        <begin position="261"/>
        <end position="280"/>
    </location>
</feature>
<evidence type="ECO:0000259" key="7">
    <source>
        <dbReference type="PROSITE" id="PS50990"/>
    </source>
</evidence>
<dbReference type="Pfam" id="PF03412">
    <property type="entry name" value="Peptidase_C39"/>
    <property type="match status" value="1"/>
</dbReference>
<feature type="domain" description="Peptidase C39" evidence="7">
    <location>
        <begin position="9"/>
        <end position="133"/>
    </location>
</feature>
<dbReference type="InterPro" id="IPR036640">
    <property type="entry name" value="ABC1_TM_sf"/>
</dbReference>
<organism evidence="8 9">
    <name type="scientific">Mycoplasma putrefaciens Mput9231</name>
    <dbReference type="NCBI Taxonomy" id="1292033"/>
    <lineage>
        <taxon>Bacteria</taxon>
        <taxon>Bacillati</taxon>
        <taxon>Mycoplasmatota</taxon>
        <taxon>Mollicutes</taxon>
        <taxon>Mycoplasmataceae</taxon>
        <taxon>Mycoplasma</taxon>
    </lineage>
</organism>
<keyword evidence="8" id="KW-0547">Nucleotide-binding</keyword>
<accession>M9WCH2</accession>
<protein>
    <submittedName>
        <fullName evidence="8">ABC transporter, ATP-binding and permease protein, putative peptidase</fullName>
    </submittedName>
</protein>
<dbReference type="SUPFAM" id="SSF90123">
    <property type="entry name" value="ABC transporter transmembrane region"/>
    <property type="match status" value="1"/>
</dbReference>
<feature type="transmembrane region" description="Helical" evidence="6">
    <location>
        <begin position="156"/>
        <end position="174"/>
    </location>
</feature>
<evidence type="ECO:0000256" key="3">
    <source>
        <dbReference type="ARBA" id="ARBA00022692"/>
    </source>
</evidence>
<proteinExistence type="inferred from homology"/>
<keyword evidence="3 6" id="KW-0812">Transmembrane</keyword>
<dbReference type="GO" id="GO:0005524">
    <property type="term" value="F:ATP binding"/>
    <property type="evidence" value="ECO:0007669"/>
    <property type="project" value="UniProtKB-KW"/>
</dbReference>